<dbReference type="RefSeq" id="WP_006926572.1">
    <property type="nucleotide sequence ID" value="NZ_CM001402.1"/>
</dbReference>
<dbReference type="InterPro" id="IPR019267">
    <property type="entry name" value="CRISPR-assoc_Cas6_C"/>
</dbReference>
<accession>H1XX22</accession>
<dbReference type="EMBL" id="CP018099">
    <property type="protein sequence ID" value="APF19582.1"/>
    <property type="molecule type" value="Genomic_DNA"/>
</dbReference>
<name>H1XX22_CALAY</name>
<sequence length="308" mass="35753">MSWQLAYQTMEMALHFEKPVIFNRHPVFYFRSLLGKELFYLICPFRSRMCERCTLRFKCAYSFVFESPVTRDNPVLYGRNFASHPFVMSSDVGESQSTERLNLKMILIGQAAEYIPIIFWSFIRAGETGIFKNRVRYKIDELKINGQPSFKDEKLNLPGGPYHWQLLEEETIKKGKLFLEFLTPVRFKKDGRYLKEMSVEDVLQAAKRRMEILVGTYGAKDFVRMPFPQIEVFSENAQMQWKDYVRWSARQKRQMRLGGVVGILSVEGQFSAMALSLLKGAEIFHVGKNTSFGLGKIKVTFVEGEVHG</sequence>
<dbReference type="STRING" id="880073.Cabys_2834"/>
<organism evidence="3 4">
    <name type="scientific">Caldithrix abyssi DSM 13497</name>
    <dbReference type="NCBI Taxonomy" id="880073"/>
    <lineage>
        <taxon>Bacteria</taxon>
        <taxon>Pseudomonadati</taxon>
        <taxon>Calditrichota</taxon>
        <taxon>Calditrichia</taxon>
        <taxon>Calditrichales</taxon>
        <taxon>Calditrichaceae</taxon>
        <taxon>Caldithrix</taxon>
    </lineage>
</organism>
<evidence type="ECO:0000313" key="5">
    <source>
        <dbReference type="Proteomes" id="UP000183868"/>
    </source>
</evidence>
<evidence type="ECO:0000259" key="1">
    <source>
        <dbReference type="Pfam" id="PF10040"/>
    </source>
</evidence>
<evidence type="ECO:0000313" key="3">
    <source>
        <dbReference type="EMBL" id="EHO39709.1"/>
    </source>
</evidence>
<reference evidence="3 4" key="1">
    <citation type="submission" date="2011-09" db="EMBL/GenBank/DDBJ databases">
        <title>The permanent draft genome of Caldithrix abyssi DSM 13497.</title>
        <authorList>
            <consortium name="US DOE Joint Genome Institute (JGI-PGF)"/>
            <person name="Lucas S."/>
            <person name="Han J."/>
            <person name="Lapidus A."/>
            <person name="Bruce D."/>
            <person name="Goodwin L."/>
            <person name="Pitluck S."/>
            <person name="Peters L."/>
            <person name="Kyrpides N."/>
            <person name="Mavromatis K."/>
            <person name="Ivanova N."/>
            <person name="Mikhailova N."/>
            <person name="Chertkov O."/>
            <person name="Detter J.C."/>
            <person name="Tapia R."/>
            <person name="Han C."/>
            <person name="Land M."/>
            <person name="Hauser L."/>
            <person name="Markowitz V."/>
            <person name="Cheng J.-F."/>
            <person name="Hugenholtz P."/>
            <person name="Woyke T."/>
            <person name="Wu D."/>
            <person name="Spring S."/>
            <person name="Brambilla E."/>
            <person name="Klenk H.-P."/>
            <person name="Eisen J.A."/>
        </authorList>
    </citation>
    <scope>NUCLEOTIDE SEQUENCE [LARGE SCALE GENOMIC DNA]</scope>
    <source>
        <strain evidence="3 4">DSM 13497</strain>
    </source>
</reference>
<dbReference type="AlphaFoldDB" id="H1XX22"/>
<dbReference type="HOGENOM" id="CLU_050021_0_0_0"/>
<gene>
    <name evidence="2" type="ORF">Cabys_2834</name>
    <name evidence="3" type="ORF">Calab_0055</name>
</gene>
<reference evidence="2 5" key="2">
    <citation type="submission" date="2016-11" db="EMBL/GenBank/DDBJ databases">
        <title>Genomic analysis of Caldithrix abyssi and proposal of a novel bacterial phylum Caldithrichaeota.</title>
        <authorList>
            <person name="Kublanov I."/>
            <person name="Sigalova O."/>
            <person name="Gavrilov S."/>
            <person name="Lebedinsky A."/>
            <person name="Ivanova N."/>
            <person name="Daum C."/>
            <person name="Reddy T."/>
            <person name="Klenk H.P."/>
            <person name="Goker M."/>
            <person name="Reva O."/>
            <person name="Miroshnichenko M."/>
            <person name="Kyprides N."/>
            <person name="Woyke T."/>
            <person name="Gelfand M."/>
        </authorList>
    </citation>
    <scope>NUCLEOTIDE SEQUENCE [LARGE SCALE GENOMIC DNA]</scope>
    <source>
        <strain evidence="2 5">LF13</strain>
    </source>
</reference>
<dbReference type="Proteomes" id="UP000004671">
    <property type="component" value="Chromosome"/>
</dbReference>
<evidence type="ECO:0000313" key="2">
    <source>
        <dbReference type="EMBL" id="APF19582.1"/>
    </source>
</evidence>
<dbReference type="KEGG" id="caby:Cabys_2834"/>
<dbReference type="PaxDb" id="880073-Calab_0055"/>
<proteinExistence type="predicted"/>
<keyword evidence="4" id="KW-1185">Reference proteome</keyword>
<dbReference type="Proteomes" id="UP000183868">
    <property type="component" value="Chromosome"/>
</dbReference>
<evidence type="ECO:0000313" key="4">
    <source>
        <dbReference type="Proteomes" id="UP000004671"/>
    </source>
</evidence>
<dbReference type="Gene3D" id="3.30.70.1900">
    <property type="match status" value="1"/>
</dbReference>
<feature type="domain" description="CRISPR-associated protein Cas6 C-terminal" evidence="1">
    <location>
        <begin position="179"/>
        <end position="297"/>
    </location>
</feature>
<dbReference type="EMBL" id="CM001402">
    <property type="protein sequence ID" value="EHO39709.1"/>
    <property type="molecule type" value="Genomic_DNA"/>
</dbReference>
<dbReference type="InParanoid" id="H1XX22"/>
<dbReference type="eggNOG" id="COG5551">
    <property type="taxonomic scope" value="Bacteria"/>
</dbReference>
<protein>
    <submittedName>
        <fullName evidence="2">CRISPR-associated endoribonuclease Cas6</fullName>
    </submittedName>
</protein>
<dbReference type="Pfam" id="PF10040">
    <property type="entry name" value="CRISPR_Cas6"/>
    <property type="match status" value="1"/>
</dbReference>